<accession>F4YDP1</accession>
<dbReference type="EMBL" id="GU988610">
    <property type="protein sequence ID" value="ADF58189.1"/>
    <property type="molecule type" value="Genomic_DNA"/>
</dbReference>
<name>F4YDP1_9CAUD</name>
<dbReference type="GeneID" id="14006098"/>
<gene>
    <name evidence="1" type="ORF">PJG4_099</name>
</gene>
<evidence type="ECO:0000313" key="2">
    <source>
        <dbReference type="Proteomes" id="UP000008741"/>
    </source>
</evidence>
<protein>
    <submittedName>
        <fullName evidence="1">Uncharacterized protein</fullName>
    </submittedName>
</protein>
<keyword evidence="2" id="KW-1185">Reference proteome</keyword>
<sequence length="47" mass="5299">MSDVDISLQQASHFTTDYFLVKAIDTADESMQNTTTFNTTGEKHNED</sequence>
<dbReference type="Proteomes" id="UP000008741">
    <property type="component" value="Segment"/>
</dbReference>
<evidence type="ECO:0000313" key="1">
    <source>
        <dbReference type="EMBL" id="ADF58189.1"/>
    </source>
</evidence>
<reference evidence="1 2" key="1">
    <citation type="journal article" date="2011" name="BMC Microbiol.">
        <title>Sequencing and Characterization of Pseudomonas aeruginosa phage JG004.</title>
        <authorList>
            <person name="Garbe J."/>
            <person name="Bunk B."/>
            <person name="Rohde M."/>
            <person name="Schobert M."/>
        </authorList>
    </citation>
    <scope>NUCLEOTIDE SEQUENCE [LARGE SCALE GENOMIC DNA]</scope>
    <source>
        <strain evidence="1 2">JG004</strain>
    </source>
</reference>
<proteinExistence type="predicted"/>
<dbReference type="KEGG" id="vg:14006098"/>
<dbReference type="RefSeq" id="YP_007002441.1">
    <property type="nucleotide sequence ID" value="NC_019450.1"/>
</dbReference>
<organism evidence="1 2">
    <name type="scientific">Pseudomonas phage JG004</name>
    <dbReference type="NCBI Taxonomy" id="757342"/>
    <lineage>
        <taxon>Viruses</taxon>
        <taxon>Duplodnaviria</taxon>
        <taxon>Heunggongvirae</taxon>
        <taxon>Uroviricota</taxon>
        <taxon>Caudoviricetes</taxon>
        <taxon>Vandenendeviridae</taxon>
        <taxon>Skurskavirinae</taxon>
        <taxon>Pakpunavirus</taxon>
        <taxon>Pakpunavirus JG004</taxon>
    </lineage>
</organism>